<evidence type="ECO:0000256" key="1">
    <source>
        <dbReference type="SAM" id="Phobius"/>
    </source>
</evidence>
<feature type="transmembrane region" description="Helical" evidence="1">
    <location>
        <begin position="72"/>
        <end position="97"/>
    </location>
</feature>
<evidence type="ECO:0000313" key="2">
    <source>
        <dbReference type="EMBL" id="GAA1755447.1"/>
    </source>
</evidence>
<feature type="transmembrane region" description="Helical" evidence="1">
    <location>
        <begin position="196"/>
        <end position="215"/>
    </location>
</feature>
<comment type="caution">
    <text evidence="2">The sequence shown here is derived from an EMBL/GenBank/DDBJ whole genome shotgun (WGS) entry which is preliminary data.</text>
</comment>
<reference evidence="2 3" key="1">
    <citation type="journal article" date="2019" name="Int. J. Syst. Evol. Microbiol.">
        <title>The Global Catalogue of Microorganisms (GCM) 10K type strain sequencing project: providing services to taxonomists for standard genome sequencing and annotation.</title>
        <authorList>
            <consortium name="The Broad Institute Genomics Platform"/>
            <consortium name="The Broad Institute Genome Sequencing Center for Infectious Disease"/>
            <person name="Wu L."/>
            <person name="Ma J."/>
        </authorList>
    </citation>
    <scope>NUCLEOTIDE SEQUENCE [LARGE SCALE GENOMIC DNA]</scope>
    <source>
        <strain evidence="2 3">JCM 14735</strain>
    </source>
</reference>
<keyword evidence="3" id="KW-1185">Reference proteome</keyword>
<feature type="transmembrane region" description="Helical" evidence="1">
    <location>
        <begin position="164"/>
        <end position="189"/>
    </location>
</feature>
<evidence type="ECO:0000313" key="3">
    <source>
        <dbReference type="Proteomes" id="UP001501204"/>
    </source>
</evidence>
<sequence length="272" mass="27934">MTTTLHHRGSAAIASGRVTFGRVLHAEWIKFRSLRSTLYLLLATVATMVGLGTLSAWGLTAAMDDGQPVTDAMIHALPSGGLAFGQLLIGALAVLFISTEYASGMIQATMTTVPTRTAVLAAKALIIAAVSYAVGTGSALLTHAAVQPLLRPDDLDFVLTTTGVAGSIARTGLYLALVALMALALGALLRNSAGGIVTLSALLLVLPTALSVISGDLVAEIAEYLPSNAGNQLVAIEIADDALTQLQGGLVMGVWALVPLIAATVLLKRRDV</sequence>
<protein>
    <submittedName>
        <fullName evidence="2">ABC transporter permease subunit</fullName>
    </submittedName>
</protein>
<keyword evidence="1" id="KW-0472">Membrane</keyword>
<dbReference type="Proteomes" id="UP001501204">
    <property type="component" value="Unassembled WGS sequence"/>
</dbReference>
<feature type="transmembrane region" description="Helical" evidence="1">
    <location>
        <begin position="38"/>
        <end position="60"/>
    </location>
</feature>
<name>A0ABN2KGB3_9MICC</name>
<organism evidence="2 3">
    <name type="scientific">Kocuria aegyptia</name>
    <dbReference type="NCBI Taxonomy" id="330943"/>
    <lineage>
        <taxon>Bacteria</taxon>
        <taxon>Bacillati</taxon>
        <taxon>Actinomycetota</taxon>
        <taxon>Actinomycetes</taxon>
        <taxon>Micrococcales</taxon>
        <taxon>Micrococcaceae</taxon>
        <taxon>Kocuria</taxon>
    </lineage>
</organism>
<accession>A0ABN2KGB3</accession>
<keyword evidence="1" id="KW-0812">Transmembrane</keyword>
<gene>
    <name evidence="2" type="ORF">GCM10009767_13460</name>
</gene>
<proteinExistence type="predicted"/>
<feature type="transmembrane region" description="Helical" evidence="1">
    <location>
        <begin position="118"/>
        <end position="144"/>
    </location>
</feature>
<keyword evidence="1" id="KW-1133">Transmembrane helix</keyword>
<feature type="transmembrane region" description="Helical" evidence="1">
    <location>
        <begin position="249"/>
        <end position="267"/>
    </location>
</feature>
<dbReference type="EMBL" id="BAAAOA010000015">
    <property type="protein sequence ID" value="GAA1755447.1"/>
    <property type="molecule type" value="Genomic_DNA"/>
</dbReference>